<sequence length="125" mass="13791">MQKIHVDETKAVRLNDLVQLSADTSVPVADIIWFIRSRGRGEVESSIVQRCEQNPERNACWSSPSVVRITRPRTASCHSCEGSIASARRSLHLAATEKSNTPTLKTKHRVPGRAGEVVAPDGKQY</sequence>
<dbReference type="AlphaFoldDB" id="A0A9K3LV21"/>
<proteinExistence type="predicted"/>
<evidence type="ECO:0000313" key="3">
    <source>
        <dbReference type="Proteomes" id="UP000693970"/>
    </source>
</evidence>
<comment type="caution">
    <text evidence="2">The sequence shown here is derived from an EMBL/GenBank/DDBJ whole genome shotgun (WGS) entry which is preliminary data.</text>
</comment>
<gene>
    <name evidence="2" type="ORF">IV203_031266</name>
</gene>
<dbReference type="EMBL" id="JAGRRH010000006">
    <property type="protein sequence ID" value="KAG7368523.1"/>
    <property type="molecule type" value="Genomic_DNA"/>
</dbReference>
<feature type="region of interest" description="Disordered" evidence="1">
    <location>
        <begin position="98"/>
        <end position="125"/>
    </location>
</feature>
<protein>
    <submittedName>
        <fullName evidence="2">Uncharacterized protein</fullName>
    </submittedName>
</protein>
<dbReference type="Proteomes" id="UP000693970">
    <property type="component" value="Unassembled WGS sequence"/>
</dbReference>
<accession>A0A9K3LV21</accession>
<name>A0A9K3LV21_9STRA</name>
<evidence type="ECO:0000256" key="1">
    <source>
        <dbReference type="SAM" id="MobiDB-lite"/>
    </source>
</evidence>
<evidence type="ECO:0000313" key="2">
    <source>
        <dbReference type="EMBL" id="KAG7368523.1"/>
    </source>
</evidence>
<reference evidence="2" key="2">
    <citation type="submission" date="2021-04" db="EMBL/GenBank/DDBJ databases">
        <authorList>
            <person name="Podell S."/>
        </authorList>
    </citation>
    <scope>NUCLEOTIDE SEQUENCE</scope>
    <source>
        <strain evidence="2">Hildebrandi</strain>
    </source>
</reference>
<keyword evidence="3" id="KW-1185">Reference proteome</keyword>
<organism evidence="2 3">
    <name type="scientific">Nitzschia inconspicua</name>
    <dbReference type="NCBI Taxonomy" id="303405"/>
    <lineage>
        <taxon>Eukaryota</taxon>
        <taxon>Sar</taxon>
        <taxon>Stramenopiles</taxon>
        <taxon>Ochrophyta</taxon>
        <taxon>Bacillariophyta</taxon>
        <taxon>Bacillariophyceae</taxon>
        <taxon>Bacillariophycidae</taxon>
        <taxon>Bacillariales</taxon>
        <taxon>Bacillariaceae</taxon>
        <taxon>Nitzschia</taxon>
    </lineage>
</organism>
<reference evidence="2" key="1">
    <citation type="journal article" date="2021" name="Sci. Rep.">
        <title>Diploid genomic architecture of Nitzschia inconspicua, an elite biomass production diatom.</title>
        <authorList>
            <person name="Oliver A."/>
            <person name="Podell S."/>
            <person name="Pinowska A."/>
            <person name="Traller J.C."/>
            <person name="Smith S.R."/>
            <person name="McClure R."/>
            <person name="Beliaev A."/>
            <person name="Bohutskyi P."/>
            <person name="Hill E.A."/>
            <person name="Rabines A."/>
            <person name="Zheng H."/>
            <person name="Allen L.Z."/>
            <person name="Kuo A."/>
            <person name="Grigoriev I.V."/>
            <person name="Allen A.E."/>
            <person name="Hazlebeck D."/>
            <person name="Allen E.E."/>
        </authorList>
    </citation>
    <scope>NUCLEOTIDE SEQUENCE</scope>
    <source>
        <strain evidence="2">Hildebrandi</strain>
    </source>
</reference>